<gene>
    <name evidence="2" type="ORF">BpHYR1_000214</name>
</gene>
<protein>
    <submittedName>
        <fullName evidence="2">Uncharacterized protein</fullName>
    </submittedName>
</protein>
<dbReference type="AlphaFoldDB" id="A0A3M7SDI8"/>
<evidence type="ECO:0000313" key="3">
    <source>
        <dbReference type="Proteomes" id="UP000276133"/>
    </source>
</evidence>
<evidence type="ECO:0000256" key="1">
    <source>
        <dbReference type="SAM" id="MobiDB-lite"/>
    </source>
</evidence>
<feature type="region of interest" description="Disordered" evidence="1">
    <location>
        <begin position="1"/>
        <end position="30"/>
    </location>
</feature>
<name>A0A3M7SDI8_BRAPC</name>
<keyword evidence="3" id="KW-1185">Reference proteome</keyword>
<feature type="non-terminal residue" evidence="2">
    <location>
        <position position="1"/>
    </location>
</feature>
<organism evidence="2 3">
    <name type="scientific">Brachionus plicatilis</name>
    <name type="common">Marine rotifer</name>
    <name type="synonym">Brachionus muelleri</name>
    <dbReference type="NCBI Taxonomy" id="10195"/>
    <lineage>
        <taxon>Eukaryota</taxon>
        <taxon>Metazoa</taxon>
        <taxon>Spiralia</taxon>
        <taxon>Gnathifera</taxon>
        <taxon>Rotifera</taxon>
        <taxon>Eurotatoria</taxon>
        <taxon>Monogononta</taxon>
        <taxon>Pseudotrocha</taxon>
        <taxon>Ploima</taxon>
        <taxon>Brachionidae</taxon>
        <taxon>Brachionus</taxon>
    </lineage>
</organism>
<feature type="compositionally biased region" description="Basic and acidic residues" evidence="1">
    <location>
        <begin position="10"/>
        <end position="25"/>
    </location>
</feature>
<reference evidence="2 3" key="1">
    <citation type="journal article" date="2018" name="Sci. Rep.">
        <title>Genomic signatures of local adaptation to the degree of environmental predictability in rotifers.</title>
        <authorList>
            <person name="Franch-Gras L."/>
            <person name="Hahn C."/>
            <person name="Garcia-Roger E.M."/>
            <person name="Carmona M.J."/>
            <person name="Serra M."/>
            <person name="Gomez A."/>
        </authorList>
    </citation>
    <scope>NUCLEOTIDE SEQUENCE [LARGE SCALE GENOMIC DNA]</scope>
    <source>
        <strain evidence="2">HYR1</strain>
    </source>
</reference>
<comment type="caution">
    <text evidence="2">The sequence shown here is derived from an EMBL/GenBank/DDBJ whole genome shotgun (WGS) entry which is preliminary data.</text>
</comment>
<proteinExistence type="predicted"/>
<sequence>SKLVMSKACTHQDYEKTTPGNEKKQPNTPKNTLITFQIHPNPDYIFELSIKISTRKHIIDHEESENKIRFVLSELVFKCLKYLFHDLVEFLELSKIFSAKWRGATK</sequence>
<evidence type="ECO:0000313" key="2">
    <source>
        <dbReference type="EMBL" id="RNA33755.1"/>
    </source>
</evidence>
<dbReference type="Proteomes" id="UP000276133">
    <property type="component" value="Unassembled WGS sequence"/>
</dbReference>
<accession>A0A3M7SDI8</accession>
<dbReference type="EMBL" id="REGN01001586">
    <property type="protein sequence ID" value="RNA33755.1"/>
    <property type="molecule type" value="Genomic_DNA"/>
</dbReference>